<dbReference type="InterPro" id="IPR009077">
    <property type="entry name" value="Proteasome_activ_PA28"/>
</dbReference>
<dbReference type="Pfam" id="PF02252">
    <property type="entry name" value="PA28_C"/>
    <property type="match status" value="1"/>
</dbReference>
<dbReference type="InterPro" id="IPR036997">
    <property type="entry name" value="PA28_C_sf"/>
</dbReference>
<gene>
    <name evidence="4" type="ORF">P7K49_037596</name>
</gene>
<dbReference type="Proteomes" id="UP001266305">
    <property type="component" value="Unassembled WGS sequence"/>
</dbReference>
<keyword evidence="5" id="KW-1185">Reference proteome</keyword>
<dbReference type="SUPFAM" id="SSF47216">
    <property type="entry name" value="Proteasome activator"/>
    <property type="match status" value="1"/>
</dbReference>
<evidence type="ECO:0000256" key="2">
    <source>
        <dbReference type="ARBA" id="ARBA00022942"/>
    </source>
</evidence>
<comment type="similarity">
    <text evidence="1">Belongs to the PA28 family.</text>
</comment>
<keyword evidence="2" id="KW-0647">Proteasome</keyword>
<dbReference type="EMBL" id="JASSZA010000022">
    <property type="protein sequence ID" value="KAK2084563.1"/>
    <property type="molecule type" value="Genomic_DNA"/>
</dbReference>
<evidence type="ECO:0000259" key="3">
    <source>
        <dbReference type="Pfam" id="PF02252"/>
    </source>
</evidence>
<dbReference type="PANTHER" id="PTHR10660:SF4">
    <property type="entry name" value="PROTEASOME ACTIVATOR COMPLEX SUBUNIT 3"/>
    <property type="match status" value="1"/>
</dbReference>
<protein>
    <recommendedName>
        <fullName evidence="3">Proteasome activator PA28 C-terminal domain-containing protein</fullName>
    </recommendedName>
</protein>
<evidence type="ECO:0000313" key="4">
    <source>
        <dbReference type="EMBL" id="KAK2084563.1"/>
    </source>
</evidence>
<reference evidence="4 5" key="1">
    <citation type="submission" date="2023-05" db="EMBL/GenBank/DDBJ databases">
        <title>B98-5 Cell Line De Novo Hybrid Assembly: An Optical Mapping Approach.</title>
        <authorList>
            <person name="Kananen K."/>
            <person name="Auerbach J.A."/>
            <person name="Kautto E."/>
            <person name="Blachly J.S."/>
        </authorList>
    </citation>
    <scope>NUCLEOTIDE SEQUENCE [LARGE SCALE GENOMIC DNA]</scope>
    <source>
        <strain evidence="4">B95-8</strain>
        <tissue evidence="4">Cell line</tissue>
    </source>
</reference>
<dbReference type="Gene3D" id="1.20.120.180">
    <property type="entry name" value="Proteasome activator pa28, C-terminal domain"/>
    <property type="match status" value="1"/>
</dbReference>
<sequence>MNLTLKSPFADWAVNLSTQRFARARGHRSACRRCLEDLGGGVTSAAPLPLQACGLLGPYDIISGVKLSELDNQVQELWLQDLPRIHSVPTPEPLDTPVTVGDGPDWDLLSLQTQFSIKVPTVPGSKGQLLRSNQHLTLWTVENTATSYLRGFSTYYNTQAKLVSKIVKYLQVEDYHCTVAEVDENEYLSVRQILLHLRNEYATLHDIILKNFEKIKTPRSTNTDNLY</sequence>
<comment type="caution">
    <text evidence="4">The sequence shown here is derived from an EMBL/GenBank/DDBJ whole genome shotgun (WGS) entry which is preliminary data.</text>
</comment>
<dbReference type="InterPro" id="IPR003186">
    <property type="entry name" value="PA28_C"/>
</dbReference>
<accession>A0ABQ9TJC4</accession>
<organism evidence="4 5">
    <name type="scientific">Saguinus oedipus</name>
    <name type="common">Cotton-top tamarin</name>
    <name type="synonym">Oedipomidas oedipus</name>
    <dbReference type="NCBI Taxonomy" id="9490"/>
    <lineage>
        <taxon>Eukaryota</taxon>
        <taxon>Metazoa</taxon>
        <taxon>Chordata</taxon>
        <taxon>Craniata</taxon>
        <taxon>Vertebrata</taxon>
        <taxon>Euteleostomi</taxon>
        <taxon>Mammalia</taxon>
        <taxon>Eutheria</taxon>
        <taxon>Euarchontoglires</taxon>
        <taxon>Primates</taxon>
        <taxon>Haplorrhini</taxon>
        <taxon>Platyrrhini</taxon>
        <taxon>Cebidae</taxon>
        <taxon>Callitrichinae</taxon>
        <taxon>Saguinus</taxon>
    </lineage>
</organism>
<evidence type="ECO:0000256" key="1">
    <source>
        <dbReference type="ARBA" id="ARBA00005883"/>
    </source>
</evidence>
<name>A0ABQ9TJC4_SAGOE</name>
<feature type="domain" description="Proteasome activator PA28 C-terminal" evidence="3">
    <location>
        <begin position="138"/>
        <end position="224"/>
    </location>
</feature>
<dbReference type="PANTHER" id="PTHR10660">
    <property type="entry name" value="PROTEASOME REGULATOR PA28"/>
    <property type="match status" value="1"/>
</dbReference>
<proteinExistence type="inferred from homology"/>
<evidence type="ECO:0000313" key="5">
    <source>
        <dbReference type="Proteomes" id="UP001266305"/>
    </source>
</evidence>
<dbReference type="InterPro" id="IPR036252">
    <property type="entry name" value="Proteasome_activ_sf"/>
</dbReference>